<evidence type="ECO:0000313" key="3">
    <source>
        <dbReference type="EMBL" id="KAL0566484.1"/>
    </source>
</evidence>
<comment type="caution">
    <text evidence="3">The sequence shown here is derived from an EMBL/GenBank/DDBJ whole genome shotgun (WGS) entry which is preliminary data.</text>
</comment>
<dbReference type="PANTHER" id="PTHR33096">
    <property type="entry name" value="CXC2 DOMAIN-CONTAINING PROTEIN"/>
    <property type="match status" value="1"/>
</dbReference>
<organism evidence="3 4">
    <name type="scientific">Marasmius crinis-equi</name>
    <dbReference type="NCBI Taxonomy" id="585013"/>
    <lineage>
        <taxon>Eukaryota</taxon>
        <taxon>Fungi</taxon>
        <taxon>Dikarya</taxon>
        <taxon>Basidiomycota</taxon>
        <taxon>Agaricomycotina</taxon>
        <taxon>Agaricomycetes</taxon>
        <taxon>Agaricomycetidae</taxon>
        <taxon>Agaricales</taxon>
        <taxon>Marasmiineae</taxon>
        <taxon>Marasmiaceae</taxon>
        <taxon>Marasmius</taxon>
    </lineage>
</organism>
<sequence>MPQRRFPKRAQNILQEHQSPPNTSYSLIPTKQNSRGSQKPSIQSCIFVADGQTVTQDPNLPVQFRQVGFQELPLQNAPTNSRHTPQQGDQAEIILAAGEGEGDPMAPPDLCYKVPATPSANTKKRAAQAAHWETDVIPRLLMLYIELLRNTKNLHDEPRPKQWICTCPLNHKSQRRLEITIVKFYTLSKIVLEVCECSPAPIQLEEHGLFPCFTNALQWYNSLRLSTKQFVDDILTGCRGDIRRKTEPYSYDNDPLSSSPSYPPDSSPASSQPASPLPSSSSYTNDGYDYDNKATRKWAQFVEEDLRPQPQVLLPSEYLRTHCPLCFGGTFYGNHALEFDAIVCIDACFTQKHNKTKSARDPPKKHPDTVFVPEADMQVMEDFVESVRGARVPEEVDDKDSYDPGLQVPRSALNGCEASFTAADERHTKSSTQFFDSTALMAMMCRHDRVLWLANMTSAGEKQHYVLALIETLFKNLPSVSDCVKWDFLVEHLEQLGFAVLVFHAFGHNWPCQLIYHPRKQSGFGLSDGKGCERFWHSISHLIPYLRVCGYHQRLYTLDTQIQHANKESLLKLGSWLRNKWSNAHGRLSEARKTLNNLGLKKDYLREQWEEQVHEQTQPQPKQNKNKGKKAVEEVLALRENRELMVQKVEELEEVLLDLESPDYKRAEAGLKLPETREKLKSLERRLRSKELMLGVAEDQRVQHLLNSPFLKHQMNTLALKTRLIGRLRACKFKHDRLERSFWKQLNDQKVHSQISQSLKRREPGIQSLARDYNLLVAKMQDLIKRKRAPCNAMAPEKIPMDRLFMLDVDNGIWQDVGLTDKYDNHQPPAWLANDSVRTGIRAMLERDHSLEEIERLSHERDAMQQWFADEWGVLMRAIDETPHPNVSFQLCQRRSELLELCWRWRRSVGTIASAQHTPAWGPSNKEIQRAGLDIYVENLPMEDLDVYPEGAEVDYGSEGSEQSDLTDYDEDEFNVVEAFDVLDLHTLGIEL</sequence>
<feature type="region of interest" description="Disordered" evidence="2">
    <location>
        <begin position="245"/>
        <end position="287"/>
    </location>
</feature>
<evidence type="ECO:0000313" key="4">
    <source>
        <dbReference type="Proteomes" id="UP001465976"/>
    </source>
</evidence>
<feature type="compositionally biased region" description="Low complexity" evidence="2">
    <location>
        <begin position="267"/>
        <end position="283"/>
    </location>
</feature>
<keyword evidence="1" id="KW-0175">Coiled coil</keyword>
<feature type="region of interest" description="Disordered" evidence="2">
    <location>
        <begin position="1"/>
        <end position="39"/>
    </location>
</feature>
<evidence type="ECO:0000256" key="2">
    <source>
        <dbReference type="SAM" id="MobiDB-lite"/>
    </source>
</evidence>
<keyword evidence="4" id="KW-1185">Reference proteome</keyword>
<evidence type="ECO:0008006" key="5">
    <source>
        <dbReference type="Google" id="ProtNLM"/>
    </source>
</evidence>
<evidence type="ECO:0000256" key="1">
    <source>
        <dbReference type="SAM" id="Coils"/>
    </source>
</evidence>
<reference evidence="3 4" key="1">
    <citation type="submission" date="2024-02" db="EMBL/GenBank/DDBJ databases">
        <title>A draft genome for the cacao thread blight pathogen Marasmius crinis-equi.</title>
        <authorList>
            <person name="Cohen S.P."/>
            <person name="Baruah I.K."/>
            <person name="Amoako-Attah I."/>
            <person name="Bukari Y."/>
            <person name="Meinhardt L.W."/>
            <person name="Bailey B.A."/>
        </authorList>
    </citation>
    <scope>NUCLEOTIDE SEQUENCE [LARGE SCALE GENOMIC DNA]</scope>
    <source>
        <strain evidence="3 4">GH-76</strain>
    </source>
</reference>
<feature type="coiled-coil region" evidence="1">
    <location>
        <begin position="635"/>
        <end position="700"/>
    </location>
</feature>
<name>A0ABR3EUA2_9AGAR</name>
<protein>
    <recommendedName>
        <fullName evidence="5">CxC1-like cysteine cluster associated with KDZ transposases domain-containing protein</fullName>
    </recommendedName>
</protein>
<gene>
    <name evidence="3" type="ORF">V5O48_015526</name>
</gene>
<accession>A0ABR3EUA2</accession>
<dbReference type="PANTHER" id="PTHR33096:SF1">
    <property type="entry name" value="CXC1-LIKE CYSTEINE CLUSTER ASSOCIATED WITH KDZ TRANSPOSASES DOMAIN-CONTAINING PROTEIN"/>
    <property type="match status" value="1"/>
</dbReference>
<feature type="compositionally biased region" description="Low complexity" evidence="2">
    <location>
        <begin position="248"/>
        <end position="260"/>
    </location>
</feature>
<dbReference type="EMBL" id="JBAHYK010001885">
    <property type="protein sequence ID" value="KAL0566484.1"/>
    <property type="molecule type" value="Genomic_DNA"/>
</dbReference>
<feature type="compositionally biased region" description="Polar residues" evidence="2">
    <location>
        <begin position="12"/>
        <end position="39"/>
    </location>
</feature>
<feature type="region of interest" description="Disordered" evidence="2">
    <location>
        <begin position="610"/>
        <end position="629"/>
    </location>
</feature>
<dbReference type="InterPro" id="IPR040521">
    <property type="entry name" value="KDZ"/>
</dbReference>
<dbReference type="Proteomes" id="UP001465976">
    <property type="component" value="Unassembled WGS sequence"/>
</dbReference>
<dbReference type="Pfam" id="PF18758">
    <property type="entry name" value="KDZ"/>
    <property type="match status" value="1"/>
</dbReference>
<proteinExistence type="predicted"/>